<dbReference type="EMBL" id="CADEAL010003951">
    <property type="protein sequence ID" value="CAB1447565.1"/>
    <property type="molecule type" value="Genomic_DNA"/>
</dbReference>
<gene>
    <name evidence="2" type="ORF">PLEPLA_LOCUS35248</name>
</gene>
<reference evidence="2" key="1">
    <citation type="submission" date="2020-03" db="EMBL/GenBank/DDBJ databases">
        <authorList>
            <person name="Weist P."/>
        </authorList>
    </citation>
    <scope>NUCLEOTIDE SEQUENCE</scope>
</reference>
<evidence type="ECO:0000313" key="2">
    <source>
        <dbReference type="EMBL" id="CAB1447565.1"/>
    </source>
</evidence>
<dbReference type="AlphaFoldDB" id="A0A9N7VB40"/>
<protein>
    <submittedName>
        <fullName evidence="2">Uncharacterized protein</fullName>
    </submittedName>
</protein>
<evidence type="ECO:0000256" key="1">
    <source>
        <dbReference type="SAM" id="MobiDB-lite"/>
    </source>
</evidence>
<comment type="caution">
    <text evidence="2">The sequence shown here is derived from an EMBL/GenBank/DDBJ whole genome shotgun (WGS) entry which is preliminary data.</text>
</comment>
<feature type="region of interest" description="Disordered" evidence="1">
    <location>
        <begin position="22"/>
        <end position="110"/>
    </location>
</feature>
<feature type="compositionally biased region" description="Low complexity" evidence="1">
    <location>
        <begin position="22"/>
        <end position="33"/>
    </location>
</feature>
<organism evidence="2 3">
    <name type="scientific">Pleuronectes platessa</name>
    <name type="common">European plaice</name>
    <dbReference type="NCBI Taxonomy" id="8262"/>
    <lineage>
        <taxon>Eukaryota</taxon>
        <taxon>Metazoa</taxon>
        <taxon>Chordata</taxon>
        <taxon>Craniata</taxon>
        <taxon>Vertebrata</taxon>
        <taxon>Euteleostomi</taxon>
        <taxon>Actinopterygii</taxon>
        <taxon>Neopterygii</taxon>
        <taxon>Teleostei</taxon>
        <taxon>Neoteleostei</taxon>
        <taxon>Acanthomorphata</taxon>
        <taxon>Carangaria</taxon>
        <taxon>Pleuronectiformes</taxon>
        <taxon>Pleuronectoidei</taxon>
        <taxon>Pleuronectidae</taxon>
        <taxon>Pleuronectes</taxon>
    </lineage>
</organism>
<proteinExistence type="predicted"/>
<dbReference type="Proteomes" id="UP001153269">
    <property type="component" value="Unassembled WGS sequence"/>
</dbReference>
<accession>A0A9N7VB40</accession>
<keyword evidence="3" id="KW-1185">Reference proteome</keyword>
<name>A0A9N7VB40_PLEPL</name>
<evidence type="ECO:0000313" key="3">
    <source>
        <dbReference type="Proteomes" id="UP001153269"/>
    </source>
</evidence>
<sequence>MLCSRSVRLRLINVIPPLPPLVLRGSPGLARGPPAGPRDSAHTDIRNQARRNPIQGPINASNTQRTPGGVKERESLKAVVGDPADSHQSPWQAAAIKGMSRSRRTPSPAH</sequence>